<comment type="caution">
    <text evidence="3">The sequence shown here is derived from an EMBL/GenBank/DDBJ whole genome shotgun (WGS) entry which is preliminary data.</text>
</comment>
<dbReference type="PANTHER" id="PTHR36838:SF3">
    <property type="entry name" value="TRANSPORTER AUXIN EFFLUX CARRIER EC FAMILY"/>
    <property type="match status" value="1"/>
</dbReference>
<keyword evidence="4" id="KW-1185">Reference proteome</keyword>
<feature type="transmembrane region" description="Helical" evidence="2">
    <location>
        <begin position="6"/>
        <end position="25"/>
    </location>
</feature>
<keyword evidence="2" id="KW-0472">Membrane</keyword>
<proteinExistence type="predicted"/>
<evidence type="ECO:0000256" key="2">
    <source>
        <dbReference type="SAM" id="Phobius"/>
    </source>
</evidence>
<sequence>MDHNLQKTVLFLVFILLGLLLKVKLKNKQELAGIKMIILNLALPATIFIALLSIDVELSLLILPVMALALNVVLFAVAPGILSFTGLKRGTANFRTAHLLIPSLAPGLSCFPFILEYLGESYLAKAAMADLGNKVFVLLILYLVAMRWHYKTQEVKGTSNSSKLKNLMLAMATEPVNLFIAAALILLFAGFRLDTLPFVFSEGLSKLSLLMTPLVLLFIGLSVSVKRNQFLQILSLLLIRAGIVTFFALAVCYLGNISIAEDRLLLLAFGLSACSFWPFAHIAAVAYQEKELNNLRKTFNQNYAINILAISFPLSVVLILGILATGTQFAGLSSLLVLGSSLVLCGSAYPVARYFYRKRKYSNSEIEISVPKKPSIRVRQIHEN</sequence>
<feature type="transmembrane region" description="Helical" evidence="2">
    <location>
        <begin position="96"/>
        <end position="115"/>
    </location>
</feature>
<keyword evidence="2" id="KW-0812">Transmembrane</keyword>
<feature type="transmembrane region" description="Helical" evidence="2">
    <location>
        <begin position="237"/>
        <end position="259"/>
    </location>
</feature>
<dbReference type="RefSeq" id="WP_228229721.1">
    <property type="nucleotide sequence ID" value="NZ_JAJGMW010000008.1"/>
</dbReference>
<evidence type="ECO:0000256" key="1">
    <source>
        <dbReference type="ARBA" id="ARBA00022448"/>
    </source>
</evidence>
<evidence type="ECO:0000313" key="4">
    <source>
        <dbReference type="Proteomes" id="UP001197770"/>
    </source>
</evidence>
<feature type="transmembrane region" description="Helical" evidence="2">
    <location>
        <begin position="167"/>
        <end position="191"/>
    </location>
</feature>
<reference evidence="3 4" key="1">
    <citation type="submission" date="2021-11" db="EMBL/GenBank/DDBJ databases">
        <title>Seasonal and diel survey of microbial diversity of the Tyrrhenian coast.</title>
        <authorList>
            <person name="Gattoni G."/>
            <person name="Corral P."/>
        </authorList>
    </citation>
    <scope>NUCLEOTIDE SEQUENCE [LARGE SCALE GENOMIC DNA]</scope>
    <source>
        <strain evidence="3 4">Mr9</strain>
    </source>
</reference>
<keyword evidence="2" id="KW-1133">Transmembrane helix</keyword>
<protein>
    <submittedName>
        <fullName evidence="3">Permease</fullName>
    </submittedName>
</protein>
<feature type="transmembrane region" description="Helical" evidence="2">
    <location>
        <begin position="60"/>
        <end position="84"/>
    </location>
</feature>
<accession>A0ABS8GRN3</accession>
<feature type="transmembrane region" description="Helical" evidence="2">
    <location>
        <begin position="127"/>
        <end position="146"/>
    </location>
</feature>
<feature type="transmembrane region" description="Helical" evidence="2">
    <location>
        <begin position="265"/>
        <end position="287"/>
    </location>
</feature>
<name>A0ABS8GRN3_9FLAO</name>
<feature type="transmembrane region" description="Helical" evidence="2">
    <location>
        <begin position="329"/>
        <end position="352"/>
    </location>
</feature>
<dbReference type="Proteomes" id="UP001197770">
    <property type="component" value="Unassembled WGS sequence"/>
</dbReference>
<feature type="transmembrane region" description="Helical" evidence="2">
    <location>
        <begin position="303"/>
        <end position="323"/>
    </location>
</feature>
<keyword evidence="1" id="KW-0813">Transport</keyword>
<feature type="transmembrane region" description="Helical" evidence="2">
    <location>
        <begin position="37"/>
        <end position="54"/>
    </location>
</feature>
<feature type="transmembrane region" description="Helical" evidence="2">
    <location>
        <begin position="203"/>
        <end position="225"/>
    </location>
</feature>
<dbReference type="EMBL" id="JAJGMW010000008">
    <property type="protein sequence ID" value="MCC4212644.1"/>
    <property type="molecule type" value="Genomic_DNA"/>
</dbReference>
<dbReference type="PANTHER" id="PTHR36838">
    <property type="entry name" value="AUXIN EFFLUX CARRIER FAMILY PROTEIN"/>
    <property type="match status" value="1"/>
</dbReference>
<evidence type="ECO:0000313" key="3">
    <source>
        <dbReference type="EMBL" id="MCC4212644.1"/>
    </source>
</evidence>
<gene>
    <name evidence="3" type="ORF">LLW17_07940</name>
</gene>
<organism evidence="3 4">
    <name type="scientific">Leeuwenhoekiella parthenopeia</name>
    <dbReference type="NCBI Taxonomy" id="2890320"/>
    <lineage>
        <taxon>Bacteria</taxon>
        <taxon>Pseudomonadati</taxon>
        <taxon>Bacteroidota</taxon>
        <taxon>Flavobacteriia</taxon>
        <taxon>Flavobacteriales</taxon>
        <taxon>Flavobacteriaceae</taxon>
        <taxon>Leeuwenhoekiella</taxon>
    </lineage>
</organism>